<comment type="caution">
    <text evidence="3">The sequence shown here is derived from an EMBL/GenBank/DDBJ whole genome shotgun (WGS) entry which is preliminary data.</text>
</comment>
<evidence type="ECO:0000256" key="1">
    <source>
        <dbReference type="SAM" id="Coils"/>
    </source>
</evidence>
<dbReference type="Proteomes" id="UP001596058">
    <property type="component" value="Unassembled WGS sequence"/>
</dbReference>
<feature type="compositionally biased region" description="Polar residues" evidence="2">
    <location>
        <begin position="175"/>
        <end position="184"/>
    </location>
</feature>
<keyword evidence="1" id="KW-0175">Coiled coil</keyword>
<dbReference type="RefSeq" id="WP_379522576.1">
    <property type="nucleotide sequence ID" value="NZ_JBHSPA010000089.1"/>
</dbReference>
<organism evidence="3 4">
    <name type="scientific">Nonomuraea insulae</name>
    <dbReference type="NCBI Taxonomy" id="1616787"/>
    <lineage>
        <taxon>Bacteria</taxon>
        <taxon>Bacillati</taxon>
        <taxon>Actinomycetota</taxon>
        <taxon>Actinomycetes</taxon>
        <taxon>Streptosporangiales</taxon>
        <taxon>Streptosporangiaceae</taxon>
        <taxon>Nonomuraea</taxon>
    </lineage>
</organism>
<keyword evidence="4" id="KW-1185">Reference proteome</keyword>
<evidence type="ECO:0000313" key="3">
    <source>
        <dbReference type="EMBL" id="MFC5833150.1"/>
    </source>
</evidence>
<gene>
    <name evidence="3" type="ORF">ACFPZ3_55660</name>
</gene>
<feature type="coiled-coil region" evidence="1">
    <location>
        <begin position="118"/>
        <end position="145"/>
    </location>
</feature>
<evidence type="ECO:0000313" key="4">
    <source>
        <dbReference type="Proteomes" id="UP001596058"/>
    </source>
</evidence>
<dbReference type="EMBL" id="JBHSPA010000089">
    <property type="protein sequence ID" value="MFC5833150.1"/>
    <property type="molecule type" value="Genomic_DNA"/>
</dbReference>
<name>A0ABW1D535_9ACTN</name>
<reference evidence="4" key="1">
    <citation type="journal article" date="2019" name="Int. J. Syst. Evol. Microbiol.">
        <title>The Global Catalogue of Microorganisms (GCM) 10K type strain sequencing project: providing services to taxonomists for standard genome sequencing and annotation.</title>
        <authorList>
            <consortium name="The Broad Institute Genomics Platform"/>
            <consortium name="The Broad Institute Genome Sequencing Center for Infectious Disease"/>
            <person name="Wu L."/>
            <person name="Ma J."/>
        </authorList>
    </citation>
    <scope>NUCLEOTIDE SEQUENCE [LARGE SCALE GENOMIC DNA]</scope>
    <source>
        <strain evidence="4">CCUG 53903</strain>
    </source>
</reference>
<evidence type="ECO:0000256" key="2">
    <source>
        <dbReference type="SAM" id="MobiDB-lite"/>
    </source>
</evidence>
<protein>
    <submittedName>
        <fullName evidence="3">Uncharacterized protein</fullName>
    </submittedName>
</protein>
<proteinExistence type="predicted"/>
<sequence>MEQQDVAQLLCQAGIADPARLSEVVQAAEQAVAAAEHNRTAATRQLVTASDKLRYVTTALRTAQANLEQARAGCMTGAEDDDIAHTRAELSAAEAAYAKAATMVDRAHATHIRTTNELAKAESRGQRAKSKLRAAQQQAAEAEAAQATLAFAAGGESPHARPADNVVTAIRTLAGSHQPNQTKMGNPPELPFEPPKDLPGHALKPNPLSAQTPADFVALMKQYRIWAGGLSYRELVKRSHKAFGASTLCQALKSTQLPPEKLVRAFIWACSFSEDDLQAWATAWRRLRMRHQRPQGEMLAPVTALPTPQAPGQAS</sequence>
<accession>A0ABW1D535</accession>
<feature type="region of interest" description="Disordered" evidence="2">
    <location>
        <begin position="175"/>
        <end position="194"/>
    </location>
</feature>